<dbReference type="GO" id="GO:0000224">
    <property type="term" value="F:peptide-N4-(N-acetyl-beta-glucosaminyl)asparagine amidase activity"/>
    <property type="evidence" value="ECO:0007669"/>
    <property type="project" value="TreeGrafter"/>
</dbReference>
<dbReference type="FunFam" id="3.30.2080.10:FF:000001">
    <property type="entry name" value="Alpha-1,2-mannosidase subfamily"/>
    <property type="match status" value="1"/>
</dbReference>
<dbReference type="InterPro" id="IPR005887">
    <property type="entry name" value="GH92_a_mannosidase_put"/>
</dbReference>
<evidence type="ECO:0000259" key="7">
    <source>
        <dbReference type="Pfam" id="PF17678"/>
    </source>
</evidence>
<dbReference type="Pfam" id="PF17678">
    <property type="entry name" value="Glyco_hydro_92N"/>
    <property type="match status" value="1"/>
</dbReference>
<dbReference type="GO" id="GO:0016798">
    <property type="term" value="F:hydrolase activity, acting on glycosyl bonds"/>
    <property type="evidence" value="ECO:0007669"/>
    <property type="project" value="UniProtKB-KW"/>
</dbReference>
<dbReference type="InterPro" id="IPR050883">
    <property type="entry name" value="PNGase"/>
</dbReference>
<dbReference type="InterPro" id="IPR041371">
    <property type="entry name" value="GH92_N"/>
</dbReference>
<organism evidence="8 9">
    <name type="scientific">Candidatus Bacteroides merdipullorum</name>
    <dbReference type="NCBI Taxonomy" id="2838474"/>
    <lineage>
        <taxon>Bacteria</taxon>
        <taxon>Pseudomonadati</taxon>
        <taxon>Bacteroidota</taxon>
        <taxon>Bacteroidia</taxon>
        <taxon>Bacteroidales</taxon>
        <taxon>Bacteroidaceae</taxon>
        <taxon>Bacteroides</taxon>
    </lineage>
</organism>
<accession>A0A9D2A6R2</accession>
<evidence type="ECO:0000256" key="1">
    <source>
        <dbReference type="ARBA" id="ARBA00001913"/>
    </source>
</evidence>
<feature type="chain" id="PRO_5039467540" evidence="5">
    <location>
        <begin position="21"/>
        <end position="761"/>
    </location>
</feature>
<evidence type="ECO:0000256" key="4">
    <source>
        <dbReference type="SAM" id="MobiDB-lite"/>
    </source>
</evidence>
<proteinExistence type="predicted"/>
<name>A0A9D2A6R2_9BACE</name>
<dbReference type="InterPro" id="IPR008928">
    <property type="entry name" value="6-hairpin_glycosidase_sf"/>
</dbReference>
<dbReference type="Gene3D" id="2.70.98.10">
    <property type="match status" value="1"/>
</dbReference>
<feature type="signal peptide" evidence="5">
    <location>
        <begin position="1"/>
        <end position="20"/>
    </location>
</feature>
<reference evidence="8" key="2">
    <citation type="submission" date="2021-04" db="EMBL/GenBank/DDBJ databases">
        <authorList>
            <person name="Gilroy R."/>
        </authorList>
    </citation>
    <scope>NUCLEOTIDE SEQUENCE</scope>
    <source>
        <strain evidence="8">ChiHjej12B11-24981</strain>
    </source>
</reference>
<gene>
    <name evidence="8" type="ORF">H9819_09415</name>
</gene>
<evidence type="ECO:0000256" key="2">
    <source>
        <dbReference type="ARBA" id="ARBA00011245"/>
    </source>
</evidence>
<comment type="caution">
    <text evidence="8">The sequence shown here is derived from an EMBL/GenBank/DDBJ whole genome shotgun (WGS) entry which is preliminary data.</text>
</comment>
<dbReference type="PANTHER" id="PTHR12143:SF43">
    <property type="entry name" value="PUTATIVE-RELATED"/>
    <property type="match status" value="1"/>
</dbReference>
<dbReference type="GO" id="GO:0030246">
    <property type="term" value="F:carbohydrate binding"/>
    <property type="evidence" value="ECO:0007669"/>
    <property type="project" value="InterPro"/>
</dbReference>
<dbReference type="FunFam" id="1.20.1050.60:FF:000001">
    <property type="entry name" value="Putative alpha-1,2-mannosidase"/>
    <property type="match status" value="1"/>
</dbReference>
<reference evidence="8" key="1">
    <citation type="journal article" date="2021" name="PeerJ">
        <title>Extensive microbial diversity within the chicken gut microbiome revealed by metagenomics and culture.</title>
        <authorList>
            <person name="Gilroy R."/>
            <person name="Ravi A."/>
            <person name="Getino M."/>
            <person name="Pursley I."/>
            <person name="Horton D.L."/>
            <person name="Alikhan N.F."/>
            <person name="Baker D."/>
            <person name="Gharbi K."/>
            <person name="Hall N."/>
            <person name="Watson M."/>
            <person name="Adriaenssens E.M."/>
            <person name="Foster-Nyarko E."/>
            <person name="Jarju S."/>
            <person name="Secka A."/>
            <person name="Antonio M."/>
            <person name="Oren A."/>
            <person name="Chaudhuri R.R."/>
            <person name="La Ragione R."/>
            <person name="Hildebrand F."/>
            <person name="Pallen M.J."/>
        </authorList>
    </citation>
    <scope>NUCLEOTIDE SEQUENCE</scope>
    <source>
        <strain evidence="8">ChiHjej12B11-24981</strain>
    </source>
</reference>
<evidence type="ECO:0000256" key="3">
    <source>
        <dbReference type="ARBA" id="ARBA00022837"/>
    </source>
</evidence>
<dbReference type="EMBL" id="DXCK01000124">
    <property type="protein sequence ID" value="HIZ02446.1"/>
    <property type="molecule type" value="Genomic_DNA"/>
</dbReference>
<keyword evidence="8" id="KW-0378">Hydrolase</keyword>
<dbReference type="Proteomes" id="UP000824023">
    <property type="component" value="Unassembled WGS sequence"/>
</dbReference>
<dbReference type="GO" id="GO:0005975">
    <property type="term" value="P:carbohydrate metabolic process"/>
    <property type="evidence" value="ECO:0007669"/>
    <property type="project" value="InterPro"/>
</dbReference>
<dbReference type="NCBIfam" id="TIGR01180">
    <property type="entry name" value="aman2_put"/>
    <property type="match status" value="1"/>
</dbReference>
<dbReference type="EC" id="3.2.1.-" evidence="8"/>
<dbReference type="GO" id="GO:0006516">
    <property type="term" value="P:glycoprotein catabolic process"/>
    <property type="evidence" value="ECO:0007669"/>
    <property type="project" value="TreeGrafter"/>
</dbReference>
<dbReference type="InterPro" id="IPR012939">
    <property type="entry name" value="Glyco_hydro_92"/>
</dbReference>
<sequence length="761" mass="86943">MKKTLLFLAFWLGNNLLSVSQTTNEWVDYVNPLTGTDSSFELSNGNTYPAIAMPWGMNFWTPQTGKMGEGWTYTYDSNRIRGFKQTHQPSPWINDYGQFALMPITGKPVFDQDARASFFNHKSEVATPYYYRAFLADHNVTTEIVPTERAAMFRFTFPETPNSYVVIDAFDNGSYIKVVPEENKIIGYTTKNSGGVPANFKNYFIIVFDKPFSYIATADNGQLTENNREVTCNHAGAIIGFATRKGEQVCARIASSFISHEQAALNLKELGDKNLEQLKEQGKERWNEVLGRIEVESDNEQQLRTFYSCLYRSVLFPRMFHEIDAKGNIVHYSPHTGEVLPGRMFTDTGFWDSFRGELPMINLIYPEMSAQMQEGFLNSYLESGFYPEWASPGHRDCMVGNNSASVVADACIKGIPQVDAEKMYEGLLHGANNQHPTVSSSGRLGYKEYNEMGYLPSDLNQSAARTLEYAYNDWCIYRMGKKLGRPASELEIYKKRSQNYKNLFNKPYRLMSGRDRQGNFPQHFDPVEWWGPFTEGNSWHYSWSVFHDVEGLIRLMGGKENFVAMLDSVFSTPPTFGANVDTRKSLIHEMREMQVIDMGQYAHGNQPIQHMIYLYNYAGQPWKAQYWVREVMNRLYFPTPDGYCGDEDNGQTSAWYVMSALGFYSVCPGSDEYVLGAPLFKKATIHLSNGKDIEISAPDNSDTNRYIQKMTYNGKKYTKNYLQHSSLLKGARIDFEMGDQPNRQRGTEAIDFPYSFSTNNE</sequence>
<feature type="domain" description="Glycosyl hydrolase family 92" evidence="6">
    <location>
        <begin position="262"/>
        <end position="739"/>
    </location>
</feature>
<feature type="domain" description="Glycosyl hydrolase family 92 N-terminal" evidence="7">
    <location>
        <begin position="29"/>
        <end position="256"/>
    </location>
</feature>
<keyword evidence="5" id="KW-0732">Signal</keyword>
<evidence type="ECO:0000259" key="6">
    <source>
        <dbReference type="Pfam" id="PF07971"/>
    </source>
</evidence>
<feature type="region of interest" description="Disordered" evidence="4">
    <location>
        <begin position="738"/>
        <end position="761"/>
    </location>
</feature>
<dbReference type="Pfam" id="PF07971">
    <property type="entry name" value="Glyco_hydro_92"/>
    <property type="match status" value="1"/>
</dbReference>
<dbReference type="PANTHER" id="PTHR12143">
    <property type="entry name" value="PEPTIDE N-GLYCANASE PNGASE -RELATED"/>
    <property type="match status" value="1"/>
</dbReference>
<dbReference type="Gene3D" id="3.30.2080.10">
    <property type="entry name" value="GH92 mannosidase domain"/>
    <property type="match status" value="1"/>
</dbReference>
<keyword evidence="3" id="KW-0106">Calcium</keyword>
<comment type="subunit">
    <text evidence="2">Monomer.</text>
</comment>
<dbReference type="Gene3D" id="1.20.1050.60">
    <property type="entry name" value="alpha-1,2-mannosidase"/>
    <property type="match status" value="1"/>
</dbReference>
<dbReference type="Gene3D" id="1.20.1610.10">
    <property type="entry name" value="alpha-1,2-mannosidases domains"/>
    <property type="match status" value="1"/>
</dbReference>
<comment type="cofactor">
    <cofactor evidence="1">
        <name>Ca(2+)</name>
        <dbReference type="ChEBI" id="CHEBI:29108"/>
    </cofactor>
</comment>
<dbReference type="FunFam" id="1.20.1610.10:FF:000001">
    <property type="entry name" value="Putative alpha-1,2-mannosidase"/>
    <property type="match status" value="1"/>
</dbReference>
<dbReference type="GO" id="GO:0005829">
    <property type="term" value="C:cytosol"/>
    <property type="evidence" value="ECO:0007669"/>
    <property type="project" value="TreeGrafter"/>
</dbReference>
<evidence type="ECO:0000313" key="9">
    <source>
        <dbReference type="Proteomes" id="UP000824023"/>
    </source>
</evidence>
<dbReference type="SUPFAM" id="SSF48208">
    <property type="entry name" value="Six-hairpin glycosidases"/>
    <property type="match status" value="1"/>
</dbReference>
<dbReference type="AlphaFoldDB" id="A0A9D2A6R2"/>
<dbReference type="FunFam" id="2.70.98.10:FF:000013">
    <property type="entry name" value="Putative alpha-1,2-mannosidase"/>
    <property type="match status" value="1"/>
</dbReference>
<dbReference type="InterPro" id="IPR014718">
    <property type="entry name" value="GH-type_carb-bd"/>
</dbReference>
<keyword evidence="8" id="KW-0326">Glycosidase</keyword>
<evidence type="ECO:0000256" key="5">
    <source>
        <dbReference type="SAM" id="SignalP"/>
    </source>
</evidence>
<protein>
    <submittedName>
        <fullName evidence="8">GH92 family glycosyl hydrolase</fullName>
        <ecNumber evidence="8">3.2.1.-</ecNumber>
    </submittedName>
</protein>
<evidence type="ECO:0000313" key="8">
    <source>
        <dbReference type="EMBL" id="HIZ02446.1"/>
    </source>
</evidence>